<dbReference type="Pfam" id="PF04335">
    <property type="entry name" value="VirB8"/>
    <property type="match status" value="1"/>
</dbReference>
<dbReference type="SUPFAM" id="SSF54427">
    <property type="entry name" value="NTF2-like"/>
    <property type="match status" value="1"/>
</dbReference>
<gene>
    <name evidence="7" type="ORF">SAMN04487972_14111</name>
</gene>
<keyword evidence="4 5" id="KW-0472">Membrane</keyword>
<evidence type="ECO:0000256" key="5">
    <source>
        <dbReference type="SAM" id="Phobius"/>
    </source>
</evidence>
<dbReference type="RefSeq" id="WP_052081747.1">
    <property type="nucleotide sequence ID" value="NZ_FOJO01000041.1"/>
</dbReference>
<keyword evidence="2 5" id="KW-0812">Transmembrane</keyword>
<dbReference type="EMBL" id="FOJO01000041">
    <property type="protein sequence ID" value="SFA61855.1"/>
    <property type="molecule type" value="Genomic_DNA"/>
</dbReference>
<evidence type="ECO:0000259" key="6">
    <source>
        <dbReference type="Pfam" id="PF04335"/>
    </source>
</evidence>
<proteinExistence type="predicted"/>
<organism evidence="7 8">
    <name type="scientific">Paracoccus halophilus</name>
    <dbReference type="NCBI Taxonomy" id="376733"/>
    <lineage>
        <taxon>Bacteria</taxon>
        <taxon>Pseudomonadati</taxon>
        <taxon>Pseudomonadota</taxon>
        <taxon>Alphaproteobacteria</taxon>
        <taxon>Rhodobacterales</taxon>
        <taxon>Paracoccaceae</taxon>
        <taxon>Paracoccus</taxon>
    </lineage>
</organism>
<keyword evidence="3 5" id="KW-1133">Transmembrane helix</keyword>
<name>A0A1I0UCW2_9RHOB</name>
<dbReference type="OrthoDB" id="7366154at2"/>
<comment type="subcellular location">
    <subcellularLocation>
        <location evidence="1">Membrane</location>
        <topology evidence="1">Single-pass membrane protein</topology>
    </subcellularLocation>
</comment>
<dbReference type="AlphaFoldDB" id="A0A1I0UCW2"/>
<feature type="transmembrane region" description="Helical" evidence="5">
    <location>
        <begin position="43"/>
        <end position="62"/>
    </location>
</feature>
<evidence type="ECO:0000256" key="1">
    <source>
        <dbReference type="ARBA" id="ARBA00004167"/>
    </source>
</evidence>
<dbReference type="CDD" id="cd16424">
    <property type="entry name" value="VirB8"/>
    <property type="match status" value="1"/>
</dbReference>
<dbReference type="InterPro" id="IPR032710">
    <property type="entry name" value="NTF2-like_dom_sf"/>
</dbReference>
<dbReference type="Gene3D" id="3.10.450.230">
    <property type="entry name" value="VirB8 protein"/>
    <property type="match status" value="1"/>
</dbReference>
<evidence type="ECO:0000256" key="2">
    <source>
        <dbReference type="ARBA" id="ARBA00022692"/>
    </source>
</evidence>
<dbReference type="InterPro" id="IPR007430">
    <property type="entry name" value="VirB8"/>
</dbReference>
<dbReference type="Proteomes" id="UP000182312">
    <property type="component" value="Unassembled WGS sequence"/>
</dbReference>
<reference evidence="7 8" key="1">
    <citation type="submission" date="2016-10" db="EMBL/GenBank/DDBJ databases">
        <authorList>
            <person name="de Groot N.N."/>
        </authorList>
    </citation>
    <scope>NUCLEOTIDE SEQUENCE [LARGE SCALE GENOMIC DNA]</scope>
    <source>
        <strain evidence="7 8">CGMCC 1.6117</strain>
    </source>
</reference>
<feature type="domain" description="Bacterial virulence protein VirB8" evidence="6">
    <location>
        <begin position="23"/>
        <end position="226"/>
    </location>
</feature>
<evidence type="ECO:0000256" key="3">
    <source>
        <dbReference type="ARBA" id="ARBA00022989"/>
    </source>
</evidence>
<protein>
    <submittedName>
        <fullName evidence="7">Type IV secretion system protein VirB8</fullName>
    </submittedName>
</protein>
<dbReference type="GO" id="GO:0016020">
    <property type="term" value="C:membrane"/>
    <property type="evidence" value="ECO:0007669"/>
    <property type="project" value="UniProtKB-SubCell"/>
</dbReference>
<accession>A0A1I0UCW2</accession>
<evidence type="ECO:0000256" key="4">
    <source>
        <dbReference type="ARBA" id="ARBA00023136"/>
    </source>
</evidence>
<evidence type="ECO:0000313" key="7">
    <source>
        <dbReference type="EMBL" id="SFA61855.1"/>
    </source>
</evidence>
<evidence type="ECO:0000313" key="8">
    <source>
        <dbReference type="Proteomes" id="UP000182312"/>
    </source>
</evidence>
<sequence>MFNFKNKKAKATPVVAREQASVIEEELIYGAARREAFWKKFGTAGWVFGGFGCIMAAIVAASHETPAPVLVPFDPSTGMALPMVNLEAISVQQRDAVVQSLVYSYVRDRETFNQLDNDVRVRSVLERSSGAALESMRSLWSSENPDYPERKYGPRARMDVEVLSVTLITEDRATVRIRKRLADDDGVTQGLFTVTLAFRYETTEARSLDEVWTNPFGFSVYEYGIASDRLEDHQ</sequence>